<keyword evidence="3" id="KW-0238">DNA-binding</keyword>
<dbReference type="EMBL" id="JAUDCL010000002">
    <property type="protein sequence ID" value="MDM8200003.1"/>
    <property type="molecule type" value="Genomic_DNA"/>
</dbReference>
<dbReference type="CDD" id="cd00592">
    <property type="entry name" value="HTH_MerR-like"/>
    <property type="match status" value="1"/>
</dbReference>
<name>A0ABT7UNU5_9FIRM</name>
<evidence type="ECO:0000313" key="7">
    <source>
        <dbReference type="Proteomes" id="UP001529380"/>
    </source>
</evidence>
<accession>A0ABT7UNU5</accession>
<dbReference type="Gene3D" id="1.10.1660.10">
    <property type="match status" value="1"/>
</dbReference>
<dbReference type="InterPro" id="IPR047057">
    <property type="entry name" value="MerR_fam"/>
</dbReference>
<evidence type="ECO:0000256" key="4">
    <source>
        <dbReference type="ARBA" id="ARBA00023163"/>
    </source>
</evidence>
<evidence type="ECO:0000256" key="1">
    <source>
        <dbReference type="ARBA" id="ARBA00022491"/>
    </source>
</evidence>
<dbReference type="SMART" id="SM00422">
    <property type="entry name" value="HTH_MERR"/>
    <property type="match status" value="1"/>
</dbReference>
<keyword evidence="1" id="KW-0678">Repressor</keyword>
<reference evidence="6 7" key="3">
    <citation type="submission" date="2023-06" db="EMBL/GenBank/DDBJ databases">
        <authorList>
            <person name="Zeman M."/>
            <person name="Kubasova T."/>
            <person name="Jahodarova E."/>
            <person name="Nykrynova M."/>
            <person name="Rychlik I."/>
        </authorList>
    </citation>
    <scope>NUCLEOTIDE SEQUENCE [LARGE SCALE GENOMIC DNA]</scope>
    <source>
        <strain evidence="6 7">ET340</strain>
    </source>
</reference>
<evidence type="ECO:0000259" key="5">
    <source>
        <dbReference type="PROSITE" id="PS50937"/>
    </source>
</evidence>
<dbReference type="PANTHER" id="PTHR30204">
    <property type="entry name" value="REDOX-CYCLING DRUG-SENSING TRANSCRIPTIONAL ACTIVATOR SOXR"/>
    <property type="match status" value="1"/>
</dbReference>
<dbReference type="Proteomes" id="UP001529380">
    <property type="component" value="Unassembled WGS sequence"/>
</dbReference>
<organism evidence="6 7">
    <name type="scientific">Allofournierella massiliensis</name>
    <dbReference type="NCBI Taxonomy" id="1650663"/>
    <lineage>
        <taxon>Bacteria</taxon>
        <taxon>Bacillati</taxon>
        <taxon>Bacillota</taxon>
        <taxon>Clostridia</taxon>
        <taxon>Eubacteriales</taxon>
        <taxon>Oscillospiraceae</taxon>
        <taxon>Allofournierella</taxon>
    </lineage>
</organism>
<dbReference type="RefSeq" id="WP_289598781.1">
    <property type="nucleotide sequence ID" value="NZ_JAUDCL010000002.1"/>
</dbReference>
<evidence type="ECO:0000256" key="2">
    <source>
        <dbReference type="ARBA" id="ARBA00023015"/>
    </source>
</evidence>
<keyword evidence="7" id="KW-1185">Reference proteome</keyword>
<comment type="caution">
    <text evidence="6">The sequence shown here is derived from an EMBL/GenBank/DDBJ whole genome shotgun (WGS) entry which is preliminary data.</text>
</comment>
<evidence type="ECO:0000256" key="3">
    <source>
        <dbReference type="ARBA" id="ARBA00023125"/>
    </source>
</evidence>
<dbReference type="InterPro" id="IPR000551">
    <property type="entry name" value="MerR-type_HTH_dom"/>
</dbReference>
<dbReference type="Pfam" id="PF13411">
    <property type="entry name" value="MerR_1"/>
    <property type="match status" value="1"/>
</dbReference>
<proteinExistence type="predicted"/>
<dbReference type="PROSITE" id="PS50937">
    <property type="entry name" value="HTH_MERR_2"/>
    <property type="match status" value="1"/>
</dbReference>
<gene>
    <name evidence="6" type="ORF">QUW08_01635</name>
</gene>
<dbReference type="InterPro" id="IPR009061">
    <property type="entry name" value="DNA-bd_dom_put_sf"/>
</dbReference>
<evidence type="ECO:0000313" key="6">
    <source>
        <dbReference type="EMBL" id="MDM8200003.1"/>
    </source>
</evidence>
<dbReference type="PANTHER" id="PTHR30204:SF69">
    <property type="entry name" value="MERR-FAMILY TRANSCRIPTIONAL REGULATOR"/>
    <property type="match status" value="1"/>
</dbReference>
<reference evidence="6 7" key="1">
    <citation type="submission" date="2023-06" db="EMBL/GenBank/DDBJ databases">
        <title>Identification and characterization of horizontal gene transfer across gut microbiota members of farm animals based on homology search.</title>
        <authorList>
            <person name="Schwarzerova J."/>
            <person name="Nykrynova M."/>
            <person name="Jureckova K."/>
            <person name="Cejkova D."/>
            <person name="Rychlik I."/>
        </authorList>
    </citation>
    <scope>NUCLEOTIDE SEQUENCE [LARGE SCALE GENOMIC DNA]</scope>
    <source>
        <strain evidence="6 7">ET340</strain>
    </source>
</reference>
<dbReference type="PROSITE" id="PS00552">
    <property type="entry name" value="HTH_MERR_1"/>
    <property type="match status" value="1"/>
</dbReference>
<sequence>MSDQNMERYSNYTIGDMAKLLGVTAEAIRYYESKGIIKPLRAEGSGYRHFTTWDLHMLARARHYRQCGFSLEETAALLEGRSLEDVERALHAKEEEIQHEILWNINLLRSVRQCQQRIRSAREDVGVYRMLKSPGIYRINTQKCYTLPRTRQEKELIREWMEKTPFVYSTAVFHKSQIEAGDENFDFGLGLDEEYAAFLGVEQSELVEYYPPCPCVYTCIPSRSSEYLSYRRLEAAFDYMRRCGLHLAGDIVTQVACMAKPEEEYFNWHCVWIPVDTGCGPENTGKDAQIVK</sequence>
<feature type="domain" description="HTH merR-type" evidence="5">
    <location>
        <begin position="11"/>
        <end position="80"/>
    </location>
</feature>
<keyword evidence="4" id="KW-0804">Transcription</keyword>
<reference evidence="7" key="2">
    <citation type="submission" date="2023-06" db="EMBL/GenBank/DDBJ databases">
        <title>Identification and characterization of horizontal gene transfer across gut microbiota members of farm animals based on homology search.</title>
        <authorList>
            <person name="Zeman M."/>
            <person name="Kubasova T."/>
            <person name="Jahodarova E."/>
            <person name="Nykrynova M."/>
            <person name="Rychlik I."/>
        </authorList>
    </citation>
    <scope>NUCLEOTIDE SEQUENCE [LARGE SCALE GENOMIC DNA]</scope>
    <source>
        <strain evidence="7">ET340</strain>
    </source>
</reference>
<protein>
    <submittedName>
        <fullName evidence="6">MerR family transcriptional regulator</fullName>
    </submittedName>
</protein>
<keyword evidence="2" id="KW-0805">Transcription regulation</keyword>
<dbReference type="SUPFAM" id="SSF46955">
    <property type="entry name" value="Putative DNA-binding domain"/>
    <property type="match status" value="1"/>
</dbReference>